<dbReference type="EC" id="2.1.1.77" evidence="3"/>
<organism evidence="13 14">
    <name type="scientific">Streptomyces boncukensis</name>
    <dbReference type="NCBI Taxonomy" id="2711219"/>
    <lineage>
        <taxon>Bacteria</taxon>
        <taxon>Bacillati</taxon>
        <taxon>Actinomycetota</taxon>
        <taxon>Actinomycetes</taxon>
        <taxon>Kitasatosporales</taxon>
        <taxon>Streptomycetaceae</taxon>
        <taxon>Streptomyces</taxon>
    </lineage>
</organism>
<feature type="compositionally biased region" description="Low complexity" evidence="12">
    <location>
        <begin position="71"/>
        <end position="83"/>
    </location>
</feature>
<dbReference type="PANTHER" id="PTHR11579:SF0">
    <property type="entry name" value="PROTEIN-L-ISOASPARTATE(D-ASPARTATE) O-METHYLTRANSFERASE"/>
    <property type="match status" value="1"/>
</dbReference>
<comment type="similarity">
    <text evidence="2">Belongs to the methyltransferase superfamily. L-isoaspartyl/D-aspartyl protein methyltransferase family.</text>
</comment>
<comment type="caution">
    <text evidence="13">The sequence shown here is derived from an EMBL/GenBank/DDBJ whole genome shotgun (WGS) entry which is preliminary data.</text>
</comment>
<dbReference type="GO" id="GO:0004719">
    <property type="term" value="F:protein-L-isoaspartate (D-aspartate) O-methyltransferase activity"/>
    <property type="evidence" value="ECO:0007669"/>
    <property type="project" value="UniProtKB-EC"/>
</dbReference>
<evidence type="ECO:0000313" key="13">
    <source>
        <dbReference type="EMBL" id="NGO67633.1"/>
    </source>
</evidence>
<accession>A0A6G4WRI4</accession>
<evidence type="ECO:0000256" key="7">
    <source>
        <dbReference type="ARBA" id="ARBA00022679"/>
    </source>
</evidence>
<evidence type="ECO:0000256" key="1">
    <source>
        <dbReference type="ARBA" id="ARBA00004496"/>
    </source>
</evidence>
<dbReference type="InterPro" id="IPR029063">
    <property type="entry name" value="SAM-dependent_MTases_sf"/>
</dbReference>
<feature type="region of interest" description="Disordered" evidence="12">
    <location>
        <begin position="60"/>
        <end position="83"/>
    </location>
</feature>
<reference evidence="13 14" key="1">
    <citation type="submission" date="2020-02" db="EMBL/GenBank/DDBJ databases">
        <title>Whole-genome analyses of novel actinobacteria.</title>
        <authorList>
            <person name="Sahin N."/>
            <person name="Tatar D."/>
        </authorList>
    </citation>
    <scope>NUCLEOTIDE SEQUENCE [LARGE SCALE GENOMIC DNA]</scope>
    <source>
        <strain evidence="13 14">SB3404</strain>
    </source>
</reference>
<dbReference type="Gene3D" id="3.40.50.150">
    <property type="entry name" value="Vaccinia Virus protein VP39"/>
    <property type="match status" value="1"/>
</dbReference>
<dbReference type="GO" id="GO:0005737">
    <property type="term" value="C:cytoplasm"/>
    <property type="evidence" value="ECO:0007669"/>
    <property type="project" value="UniProtKB-SubCell"/>
</dbReference>
<evidence type="ECO:0000256" key="10">
    <source>
        <dbReference type="ARBA" id="ARBA00031323"/>
    </source>
</evidence>
<keyword evidence="8" id="KW-0949">S-adenosyl-L-methionine</keyword>
<dbReference type="Proteomes" id="UP000477722">
    <property type="component" value="Unassembled WGS sequence"/>
</dbReference>
<proteinExistence type="inferred from homology"/>
<evidence type="ECO:0000256" key="4">
    <source>
        <dbReference type="ARBA" id="ARBA00013346"/>
    </source>
</evidence>
<keyword evidence="6 13" id="KW-0489">Methyltransferase</keyword>
<evidence type="ECO:0000313" key="14">
    <source>
        <dbReference type="Proteomes" id="UP000477722"/>
    </source>
</evidence>
<evidence type="ECO:0000256" key="5">
    <source>
        <dbReference type="ARBA" id="ARBA00022490"/>
    </source>
</evidence>
<name>A0A6G4WRI4_9ACTN</name>
<evidence type="ECO:0000256" key="12">
    <source>
        <dbReference type="SAM" id="MobiDB-lite"/>
    </source>
</evidence>
<evidence type="ECO:0000256" key="6">
    <source>
        <dbReference type="ARBA" id="ARBA00022603"/>
    </source>
</evidence>
<protein>
    <recommendedName>
        <fullName evidence="4">Protein-L-isoaspartate O-methyltransferase</fullName>
        <ecNumber evidence="3">2.1.1.77</ecNumber>
    </recommendedName>
    <alternativeName>
        <fullName evidence="11">L-isoaspartyl protein carboxyl methyltransferase</fullName>
    </alternativeName>
    <alternativeName>
        <fullName evidence="9">Protein L-isoaspartyl methyltransferase</fullName>
    </alternativeName>
    <alternativeName>
        <fullName evidence="10">Protein-beta-aspartate methyltransferase</fullName>
    </alternativeName>
</protein>
<dbReference type="GO" id="GO:0032259">
    <property type="term" value="P:methylation"/>
    <property type="evidence" value="ECO:0007669"/>
    <property type="project" value="UniProtKB-KW"/>
</dbReference>
<evidence type="ECO:0000256" key="3">
    <source>
        <dbReference type="ARBA" id="ARBA00011890"/>
    </source>
</evidence>
<dbReference type="CDD" id="cd02440">
    <property type="entry name" value="AdoMet_MTases"/>
    <property type="match status" value="1"/>
</dbReference>
<evidence type="ECO:0000256" key="9">
    <source>
        <dbReference type="ARBA" id="ARBA00030757"/>
    </source>
</evidence>
<dbReference type="PANTHER" id="PTHR11579">
    <property type="entry name" value="PROTEIN-L-ISOASPARTATE O-METHYLTRANSFERASE"/>
    <property type="match status" value="1"/>
</dbReference>
<comment type="subcellular location">
    <subcellularLocation>
        <location evidence="1">Cytoplasm</location>
    </subcellularLocation>
</comment>
<sequence length="376" mass="41037">MESGALAAEWLPAYTAVPREKFVPTVFWPGKGGGRQGRAIDRSREPDAWREVVYSDRSLTTQYDDGAHTAPEPGSSPSSSNSQPTLVFSMLAALDVAEGHKVLEIGTGTGWNTALLCERLGSDHVFTVEVDTDTARKARQALSREGYTPTTVVGDGADGYVPAAPYDRVEFTASVRTLPQAVIRQTRPGGMILAPYAPTYGGGAIVRLTVDAEGVASGPFVGSAAFMRLRQQRSERLHTREYLGGKDWPAGGERSVTALSPEDVGDWLPMFAVGMRTSGMFPWAERYGDTGAYTLWLRDEAVSSWATVDYDPGASEFVVYQDGPRKLWDELEAAFRWWAGRGRPGYARFGLTVTPDGRHTPWLDSPHNPVQLTDDE</sequence>
<dbReference type="Pfam" id="PF01135">
    <property type="entry name" value="PCMT"/>
    <property type="match status" value="1"/>
</dbReference>
<keyword evidence="5" id="KW-0963">Cytoplasm</keyword>
<keyword evidence="14" id="KW-1185">Reference proteome</keyword>
<evidence type="ECO:0000256" key="8">
    <source>
        <dbReference type="ARBA" id="ARBA00022691"/>
    </source>
</evidence>
<evidence type="ECO:0000256" key="11">
    <source>
        <dbReference type="ARBA" id="ARBA00031350"/>
    </source>
</evidence>
<dbReference type="InterPro" id="IPR000682">
    <property type="entry name" value="PCMT"/>
</dbReference>
<dbReference type="SUPFAM" id="SSF53335">
    <property type="entry name" value="S-adenosyl-L-methionine-dependent methyltransferases"/>
    <property type="match status" value="1"/>
</dbReference>
<dbReference type="AlphaFoldDB" id="A0A6G4WRI4"/>
<keyword evidence="7 13" id="KW-0808">Transferase</keyword>
<dbReference type="EMBL" id="JAAKZZ010000025">
    <property type="protein sequence ID" value="NGO67633.1"/>
    <property type="molecule type" value="Genomic_DNA"/>
</dbReference>
<evidence type="ECO:0000256" key="2">
    <source>
        <dbReference type="ARBA" id="ARBA00005369"/>
    </source>
</evidence>
<gene>
    <name evidence="13" type="ORF">G5C65_04535</name>
</gene>